<evidence type="ECO:0000256" key="1">
    <source>
        <dbReference type="ARBA" id="ARBA00010396"/>
    </source>
</evidence>
<keyword evidence="8" id="KW-1185">Reference proteome</keyword>
<dbReference type="GO" id="GO:0070475">
    <property type="term" value="P:rRNA base methylation"/>
    <property type="evidence" value="ECO:0007669"/>
    <property type="project" value="UniProtKB-UniRule"/>
</dbReference>
<comment type="catalytic activity">
    <reaction evidence="6">
        <text>cytidine(1402) in 16S rRNA + S-adenosyl-L-methionine = N(4)-methylcytidine(1402) in 16S rRNA + S-adenosyl-L-homocysteine + H(+)</text>
        <dbReference type="Rhea" id="RHEA:42928"/>
        <dbReference type="Rhea" id="RHEA-COMP:10286"/>
        <dbReference type="Rhea" id="RHEA-COMP:10287"/>
        <dbReference type="ChEBI" id="CHEBI:15378"/>
        <dbReference type="ChEBI" id="CHEBI:57856"/>
        <dbReference type="ChEBI" id="CHEBI:59789"/>
        <dbReference type="ChEBI" id="CHEBI:74506"/>
        <dbReference type="ChEBI" id="CHEBI:82748"/>
        <dbReference type="EC" id="2.1.1.199"/>
    </reaction>
</comment>
<dbReference type="InterPro" id="IPR029063">
    <property type="entry name" value="SAM-dependent_MTases_sf"/>
</dbReference>
<dbReference type="RefSeq" id="WP_018964987.1">
    <property type="nucleotide sequence ID" value="NZ_JQJE01000010.1"/>
</dbReference>
<keyword evidence="6" id="KW-0963">Cytoplasm</keyword>
<evidence type="ECO:0000313" key="8">
    <source>
        <dbReference type="Proteomes" id="UP000030146"/>
    </source>
</evidence>
<sequence>MHNPEKETVYHIPVMLDECLEGLRIDPDGCYVDVTFGGGGHSRAIVERLSSKGRLYGFDQDADACRNILQDERFVFIPSNFRYLANFMDYYGEDGVDGILADLGVSSHHFDEEERGFSFRSESPLLDMRMNARAGQNAATILNEYDASSLSDLFYHYGELKQARRLAASIVRHRESLSGGLQTVGQLLEAVRSLVSPREEKKQLACIFQALRIEVNDELGALEQMLRAALGCLRSGGRLVVMTYHSLEDRMVKNFLRYGTVKAPDEDALRLYGAPQSPWRHITRKPLTASTKELSDNPRARSAKLRIAEKI</sequence>
<dbReference type="EC" id="2.1.1.199" evidence="6"/>
<keyword evidence="5 6" id="KW-0949">S-adenosyl-L-methionine</keyword>
<dbReference type="PANTHER" id="PTHR11265:SF0">
    <property type="entry name" value="12S RRNA N4-METHYLCYTIDINE METHYLTRANSFERASE"/>
    <property type="match status" value="1"/>
</dbReference>
<evidence type="ECO:0000256" key="3">
    <source>
        <dbReference type="ARBA" id="ARBA00022603"/>
    </source>
</evidence>
<name>A0A0A2EXX2_9PORP</name>
<feature type="binding site" evidence="6">
    <location>
        <position position="59"/>
    </location>
    <ligand>
        <name>S-adenosyl-L-methionine</name>
        <dbReference type="ChEBI" id="CHEBI:59789"/>
    </ligand>
</feature>
<evidence type="ECO:0000256" key="4">
    <source>
        <dbReference type="ARBA" id="ARBA00022679"/>
    </source>
</evidence>
<evidence type="ECO:0000313" key="7">
    <source>
        <dbReference type="EMBL" id="KGN83736.1"/>
    </source>
</evidence>
<gene>
    <name evidence="6" type="primary">rsmH</name>
    <name evidence="7" type="ORF">HR15_11660</name>
</gene>
<dbReference type="Gene3D" id="1.10.150.170">
    <property type="entry name" value="Putative methyltransferase TM0872, insert domain"/>
    <property type="match status" value="1"/>
</dbReference>
<comment type="subcellular location">
    <subcellularLocation>
        <location evidence="6">Cytoplasm</location>
    </subcellularLocation>
</comment>
<dbReference type="EMBL" id="JRAK01000160">
    <property type="protein sequence ID" value="KGN83736.1"/>
    <property type="molecule type" value="Genomic_DNA"/>
</dbReference>
<comment type="function">
    <text evidence="6">Specifically methylates the N4 position of cytidine in position 1402 (C1402) of 16S rRNA.</text>
</comment>
<dbReference type="Proteomes" id="UP000030146">
    <property type="component" value="Unassembled WGS sequence"/>
</dbReference>
<evidence type="ECO:0000256" key="2">
    <source>
        <dbReference type="ARBA" id="ARBA00022552"/>
    </source>
</evidence>
<comment type="caution">
    <text evidence="7">The sequence shown here is derived from an EMBL/GenBank/DDBJ whole genome shotgun (WGS) entry which is preliminary data.</text>
</comment>
<dbReference type="Pfam" id="PF01795">
    <property type="entry name" value="Methyltransf_5"/>
    <property type="match status" value="1"/>
</dbReference>
<keyword evidence="3 6" id="KW-0489">Methyltransferase</keyword>
<proteinExistence type="inferred from homology"/>
<dbReference type="PIRSF" id="PIRSF004486">
    <property type="entry name" value="MraW"/>
    <property type="match status" value="1"/>
</dbReference>
<evidence type="ECO:0000256" key="5">
    <source>
        <dbReference type="ARBA" id="ARBA00022691"/>
    </source>
</evidence>
<keyword evidence="2 6" id="KW-0698">rRNA processing</keyword>
<dbReference type="AlphaFoldDB" id="A0A0A2EXX2"/>
<protein>
    <recommendedName>
        <fullName evidence="6">Ribosomal RNA small subunit methyltransferase H</fullName>
        <ecNumber evidence="6">2.1.1.199</ecNumber>
    </recommendedName>
    <alternativeName>
        <fullName evidence="6">16S rRNA m(4)C1402 methyltransferase</fullName>
    </alternativeName>
    <alternativeName>
        <fullName evidence="6">rRNA (cytosine-N(4)-)-methyltransferase RsmH</fullName>
    </alternativeName>
</protein>
<comment type="similarity">
    <text evidence="1 6">Belongs to the methyltransferase superfamily. RsmH family.</text>
</comment>
<dbReference type="NCBIfam" id="TIGR00006">
    <property type="entry name" value="16S rRNA (cytosine(1402)-N(4))-methyltransferase RsmH"/>
    <property type="match status" value="1"/>
</dbReference>
<dbReference type="Gene3D" id="3.40.50.150">
    <property type="entry name" value="Vaccinia Virus protein VP39"/>
    <property type="match status" value="1"/>
</dbReference>
<keyword evidence="4 6" id="KW-0808">Transferase</keyword>
<feature type="binding site" evidence="6">
    <location>
        <position position="81"/>
    </location>
    <ligand>
        <name>S-adenosyl-L-methionine</name>
        <dbReference type="ChEBI" id="CHEBI:59789"/>
    </ligand>
</feature>
<dbReference type="PANTHER" id="PTHR11265">
    <property type="entry name" value="S-ADENOSYL-METHYLTRANSFERASE MRAW"/>
    <property type="match status" value="1"/>
</dbReference>
<reference evidence="7 8" key="1">
    <citation type="submission" date="2014-08" db="EMBL/GenBank/DDBJ databases">
        <title>Porphyromonas gulae strain:COT-052_OH3439 Genome sequencing.</title>
        <authorList>
            <person name="Wallis C."/>
            <person name="Deusch O."/>
            <person name="O'Flynn C."/>
            <person name="Davis I."/>
            <person name="Jospin G."/>
            <person name="Darling A.E."/>
            <person name="Coil D.A."/>
            <person name="Alexiev A."/>
            <person name="Horsfall A."/>
            <person name="Kirkwood N."/>
            <person name="Harris S."/>
            <person name="Eisen J.A."/>
        </authorList>
    </citation>
    <scope>NUCLEOTIDE SEQUENCE [LARGE SCALE GENOMIC DNA]</scope>
    <source>
        <strain evidence="8">COT-052 OH3439</strain>
    </source>
</reference>
<dbReference type="GO" id="GO:0005737">
    <property type="term" value="C:cytoplasm"/>
    <property type="evidence" value="ECO:0007669"/>
    <property type="project" value="UniProtKB-SubCell"/>
</dbReference>
<evidence type="ECO:0000256" key="6">
    <source>
        <dbReference type="HAMAP-Rule" id="MF_01007"/>
    </source>
</evidence>
<dbReference type="GO" id="GO:0071424">
    <property type="term" value="F:rRNA (cytosine-N4-)-methyltransferase activity"/>
    <property type="evidence" value="ECO:0007669"/>
    <property type="project" value="UniProtKB-UniRule"/>
</dbReference>
<dbReference type="InterPro" id="IPR023397">
    <property type="entry name" value="SAM-dep_MeTrfase_MraW_recog"/>
</dbReference>
<dbReference type="HAMAP" id="MF_01007">
    <property type="entry name" value="16SrRNA_methyltr_H"/>
    <property type="match status" value="1"/>
</dbReference>
<feature type="binding site" evidence="6">
    <location>
        <begin position="39"/>
        <end position="41"/>
    </location>
    <ligand>
        <name>S-adenosyl-L-methionine</name>
        <dbReference type="ChEBI" id="CHEBI:59789"/>
    </ligand>
</feature>
<dbReference type="SUPFAM" id="SSF53335">
    <property type="entry name" value="S-adenosyl-L-methionine-dependent methyltransferases"/>
    <property type="match status" value="1"/>
</dbReference>
<accession>A0A0A2EXX2</accession>
<feature type="binding site" evidence="6">
    <location>
        <position position="102"/>
    </location>
    <ligand>
        <name>S-adenosyl-L-methionine</name>
        <dbReference type="ChEBI" id="CHEBI:59789"/>
    </ligand>
</feature>
<organism evidence="7 8">
    <name type="scientific">Porphyromonas gulae</name>
    <dbReference type="NCBI Taxonomy" id="111105"/>
    <lineage>
        <taxon>Bacteria</taxon>
        <taxon>Pseudomonadati</taxon>
        <taxon>Bacteroidota</taxon>
        <taxon>Bacteroidia</taxon>
        <taxon>Bacteroidales</taxon>
        <taxon>Porphyromonadaceae</taxon>
        <taxon>Porphyromonas</taxon>
    </lineage>
</organism>
<dbReference type="InterPro" id="IPR002903">
    <property type="entry name" value="RsmH"/>
</dbReference>
<dbReference type="SUPFAM" id="SSF81799">
    <property type="entry name" value="Putative methyltransferase TM0872, insert domain"/>
    <property type="match status" value="1"/>
</dbReference>
<feature type="binding site" evidence="6">
    <location>
        <position position="109"/>
    </location>
    <ligand>
        <name>S-adenosyl-L-methionine</name>
        <dbReference type="ChEBI" id="CHEBI:59789"/>
    </ligand>
</feature>